<accession>A0A915JWS9</accession>
<sequence length="64" mass="7202">MDNNNILELVPDSFLGVDSMEKTDPVEVEQMVKHIHSPKWDSVKKYGPTSGIKRGGNHKGIIRK</sequence>
<protein>
    <submittedName>
        <fullName evidence="3">Uncharacterized protein</fullName>
    </submittedName>
</protein>
<organism evidence="2 3">
    <name type="scientific">Romanomermis culicivorax</name>
    <name type="common">Nematode worm</name>
    <dbReference type="NCBI Taxonomy" id="13658"/>
    <lineage>
        <taxon>Eukaryota</taxon>
        <taxon>Metazoa</taxon>
        <taxon>Ecdysozoa</taxon>
        <taxon>Nematoda</taxon>
        <taxon>Enoplea</taxon>
        <taxon>Dorylaimia</taxon>
        <taxon>Mermithida</taxon>
        <taxon>Mermithoidea</taxon>
        <taxon>Mermithidae</taxon>
        <taxon>Romanomermis</taxon>
    </lineage>
</organism>
<reference evidence="3" key="1">
    <citation type="submission" date="2022-11" db="UniProtKB">
        <authorList>
            <consortium name="WormBaseParasite"/>
        </authorList>
    </citation>
    <scope>IDENTIFICATION</scope>
</reference>
<feature type="region of interest" description="Disordered" evidence="1">
    <location>
        <begin position="44"/>
        <end position="64"/>
    </location>
</feature>
<keyword evidence="2" id="KW-1185">Reference proteome</keyword>
<name>A0A915JWS9_ROMCU</name>
<proteinExistence type="predicted"/>
<feature type="compositionally biased region" description="Basic residues" evidence="1">
    <location>
        <begin position="55"/>
        <end position="64"/>
    </location>
</feature>
<evidence type="ECO:0000256" key="1">
    <source>
        <dbReference type="SAM" id="MobiDB-lite"/>
    </source>
</evidence>
<dbReference type="WBParaSite" id="nRc.2.0.1.t30538-RA">
    <property type="protein sequence ID" value="nRc.2.0.1.t30538-RA"/>
    <property type="gene ID" value="nRc.2.0.1.g30538"/>
</dbReference>
<dbReference type="AlphaFoldDB" id="A0A915JWS9"/>
<evidence type="ECO:0000313" key="3">
    <source>
        <dbReference type="WBParaSite" id="nRc.2.0.1.t30538-RA"/>
    </source>
</evidence>
<evidence type="ECO:0000313" key="2">
    <source>
        <dbReference type="Proteomes" id="UP000887565"/>
    </source>
</evidence>
<dbReference type="Proteomes" id="UP000887565">
    <property type="component" value="Unplaced"/>
</dbReference>